<dbReference type="AlphaFoldDB" id="A0A315S6Q9"/>
<organism evidence="9 10">
    <name type="scientific">Williamsia marianensis</name>
    <dbReference type="NCBI Taxonomy" id="85044"/>
    <lineage>
        <taxon>Bacteria</taxon>
        <taxon>Bacillati</taxon>
        <taxon>Actinomycetota</taxon>
        <taxon>Actinomycetes</taxon>
        <taxon>Mycobacteriales</taxon>
        <taxon>Nocardiaceae</taxon>
        <taxon>Williamsia</taxon>
    </lineage>
</organism>
<dbReference type="GO" id="GO:0016987">
    <property type="term" value="F:sigma factor activity"/>
    <property type="evidence" value="ECO:0007669"/>
    <property type="project" value="UniProtKB-KW"/>
</dbReference>
<comment type="similarity">
    <text evidence="1">Belongs to the sigma-70 factor family. ECF subfamily.</text>
</comment>
<reference evidence="9 10" key="1">
    <citation type="submission" date="2018-10" db="EMBL/GenBank/DDBJ databases">
        <title>Sequencing the genomes of 1000 actinobacteria strains.</title>
        <authorList>
            <person name="Klenk H.-P."/>
        </authorList>
    </citation>
    <scope>NUCLEOTIDE SEQUENCE [LARGE SCALE GENOMIC DNA]</scope>
    <source>
        <strain evidence="9 10">DSM 44343</strain>
    </source>
</reference>
<dbReference type="GO" id="GO:0006352">
    <property type="term" value="P:DNA-templated transcription initiation"/>
    <property type="evidence" value="ECO:0007669"/>
    <property type="project" value="InterPro"/>
</dbReference>
<accession>A0A495JX62</accession>
<dbReference type="InterPro" id="IPR007630">
    <property type="entry name" value="RNA_pol_sigma70_r4"/>
</dbReference>
<evidence type="ECO:0000259" key="7">
    <source>
        <dbReference type="Pfam" id="PF04545"/>
    </source>
</evidence>
<dbReference type="PANTHER" id="PTHR43133:SF66">
    <property type="entry name" value="ECF RNA POLYMERASE SIGMA FACTOR SIGK"/>
    <property type="match status" value="1"/>
</dbReference>
<keyword evidence="5" id="KW-0804">Transcription</keyword>
<dbReference type="InterPro" id="IPR039425">
    <property type="entry name" value="RNA_pol_sigma-70-like"/>
</dbReference>
<keyword evidence="3" id="KW-0731">Sigma factor</keyword>
<name>A0A315S6Q9_WILMA</name>
<accession>A0A315S6Q9</accession>
<dbReference type="Gene3D" id="1.10.10.10">
    <property type="entry name" value="Winged helix-like DNA-binding domain superfamily/Winged helix DNA-binding domain"/>
    <property type="match status" value="1"/>
</dbReference>
<gene>
    <name evidence="8" type="primary">sigK</name>
    <name evidence="9" type="ORF">DFJ75_0407</name>
    <name evidence="8" type="ORF">R4198_05330</name>
</gene>
<comment type="caution">
    <text evidence="9">The sequence shown here is derived from an EMBL/GenBank/DDBJ whole genome shotgun (WGS) entry which is preliminary data.</text>
</comment>
<dbReference type="EMBL" id="JAWLUM010000001">
    <property type="protein sequence ID" value="MDV7133111.1"/>
    <property type="molecule type" value="Genomic_DNA"/>
</dbReference>
<dbReference type="NCBIfam" id="NF007228">
    <property type="entry name" value="PRK09646.1"/>
    <property type="match status" value="1"/>
</dbReference>
<evidence type="ECO:0000313" key="8">
    <source>
        <dbReference type="EMBL" id="MDV7133111.1"/>
    </source>
</evidence>
<dbReference type="InterPro" id="IPR013324">
    <property type="entry name" value="RNA_pol_sigma_r3/r4-like"/>
</dbReference>
<dbReference type="Proteomes" id="UP000274762">
    <property type="component" value="Unassembled WGS sequence"/>
</dbReference>
<evidence type="ECO:0000256" key="2">
    <source>
        <dbReference type="ARBA" id="ARBA00023015"/>
    </source>
</evidence>
<feature type="domain" description="RNA polymerase sigma-70 region 4" evidence="7">
    <location>
        <begin position="142"/>
        <end position="190"/>
    </location>
</feature>
<dbReference type="SUPFAM" id="SSF88659">
    <property type="entry name" value="Sigma3 and sigma4 domains of RNA polymerase sigma factors"/>
    <property type="match status" value="1"/>
</dbReference>
<dbReference type="EMBL" id="RBKV01000001">
    <property type="protein sequence ID" value="RKR93623.1"/>
    <property type="molecule type" value="Genomic_DNA"/>
</dbReference>
<dbReference type="InterPro" id="IPR036388">
    <property type="entry name" value="WH-like_DNA-bd_sf"/>
</dbReference>
<evidence type="ECO:0000313" key="11">
    <source>
        <dbReference type="Proteomes" id="UP001185792"/>
    </source>
</evidence>
<keyword evidence="4" id="KW-0238">DNA-binding</keyword>
<dbReference type="NCBIfam" id="TIGR02937">
    <property type="entry name" value="sigma70-ECF"/>
    <property type="match status" value="1"/>
</dbReference>
<dbReference type="Proteomes" id="UP001185792">
    <property type="component" value="Unassembled WGS sequence"/>
</dbReference>
<reference evidence="8 11" key="2">
    <citation type="submission" date="2023-10" db="EMBL/GenBank/DDBJ databases">
        <title>Development of a sustainable strategy for remediation of hydrocarbon-contaminated territories based on the waste exchange concept.</title>
        <authorList>
            <person name="Krivoruchko A."/>
        </authorList>
    </citation>
    <scope>NUCLEOTIDE SEQUENCE [LARGE SCALE GENOMIC DNA]</scope>
    <source>
        <strain evidence="8 11">IEGM 1236</strain>
    </source>
</reference>
<evidence type="ECO:0000256" key="1">
    <source>
        <dbReference type="ARBA" id="ARBA00010641"/>
    </source>
</evidence>
<dbReference type="InterPro" id="IPR007627">
    <property type="entry name" value="RNA_pol_sigma70_r2"/>
</dbReference>
<dbReference type="GO" id="GO:0003677">
    <property type="term" value="F:DNA binding"/>
    <property type="evidence" value="ECO:0007669"/>
    <property type="project" value="UniProtKB-KW"/>
</dbReference>
<protein>
    <submittedName>
        <fullName evidence="8">ECF RNA polymerase sigma factor SigK</fullName>
    </submittedName>
    <submittedName>
        <fullName evidence="9">RNA polymerase sigma-70 factor (ECF subfamily)</fullName>
    </submittedName>
</protein>
<dbReference type="InterPro" id="IPR013325">
    <property type="entry name" value="RNA_pol_sigma_r2"/>
</dbReference>
<dbReference type="Pfam" id="PF04542">
    <property type="entry name" value="Sigma70_r2"/>
    <property type="match status" value="1"/>
</dbReference>
<sequence length="199" mass="21977">MTIASVMDVTDRIPGARVDLADLLIRTAGHDRQAFAELYDATGSRVFGLILRVLRDRGYAEETVQEVYLQVWQKADSFDPASGSALSWLLTIAHRRAVDRVRSEEAAGKRGHDYSVSNVETPTDTVADSVVAAEERSDVMVCLGSLTATQRQSIELSYYGGMTYRQVAERLDAALPTIKSRIRDGLRRLKDCLEATSHG</sequence>
<dbReference type="Pfam" id="PF04545">
    <property type="entry name" value="Sigma70_r4"/>
    <property type="match status" value="1"/>
</dbReference>
<evidence type="ECO:0000313" key="10">
    <source>
        <dbReference type="Proteomes" id="UP000274762"/>
    </source>
</evidence>
<evidence type="ECO:0000256" key="4">
    <source>
        <dbReference type="ARBA" id="ARBA00023125"/>
    </source>
</evidence>
<keyword evidence="2" id="KW-0805">Transcription regulation</keyword>
<evidence type="ECO:0000313" key="9">
    <source>
        <dbReference type="EMBL" id="RKR93623.1"/>
    </source>
</evidence>
<feature type="domain" description="RNA polymerase sigma-70 region 2" evidence="6">
    <location>
        <begin position="38"/>
        <end position="104"/>
    </location>
</feature>
<dbReference type="InterPro" id="IPR014284">
    <property type="entry name" value="RNA_pol_sigma-70_dom"/>
</dbReference>
<proteinExistence type="inferred from homology"/>
<dbReference type="SUPFAM" id="SSF88946">
    <property type="entry name" value="Sigma2 domain of RNA polymerase sigma factors"/>
    <property type="match status" value="1"/>
</dbReference>
<dbReference type="CDD" id="cd06171">
    <property type="entry name" value="Sigma70_r4"/>
    <property type="match status" value="1"/>
</dbReference>
<evidence type="ECO:0000259" key="6">
    <source>
        <dbReference type="Pfam" id="PF04542"/>
    </source>
</evidence>
<evidence type="ECO:0000256" key="5">
    <source>
        <dbReference type="ARBA" id="ARBA00023163"/>
    </source>
</evidence>
<keyword evidence="11" id="KW-1185">Reference proteome</keyword>
<dbReference type="RefSeq" id="WP_223249489.1">
    <property type="nucleotide sequence ID" value="NZ_CBCRXS010000001.1"/>
</dbReference>
<dbReference type="Gene3D" id="1.10.1740.10">
    <property type="match status" value="1"/>
</dbReference>
<evidence type="ECO:0000256" key="3">
    <source>
        <dbReference type="ARBA" id="ARBA00023082"/>
    </source>
</evidence>
<dbReference type="PANTHER" id="PTHR43133">
    <property type="entry name" value="RNA POLYMERASE ECF-TYPE SIGMA FACTO"/>
    <property type="match status" value="1"/>
</dbReference>